<dbReference type="EMBL" id="SNZE01000063">
    <property type="protein sequence ID" value="TDR26455.1"/>
    <property type="molecule type" value="Genomic_DNA"/>
</dbReference>
<evidence type="ECO:0000313" key="3">
    <source>
        <dbReference type="EMBL" id="TDR29080.1"/>
    </source>
</evidence>
<evidence type="ECO:0000313" key="2">
    <source>
        <dbReference type="EMBL" id="TDR26455.1"/>
    </source>
</evidence>
<accession>A0A4R6Y4S2</accession>
<gene>
    <name evidence="3" type="ORF">DFR44_1261</name>
    <name evidence="2" type="ORF">DFR44_1631</name>
</gene>
<sequence length="40" mass="4230">VRLGEVIVIAAVSFGLSLLATVYPSRKAAAVEPAKALRYE</sequence>
<comment type="caution">
    <text evidence="3">The sequence shown here is derived from an EMBL/GenBank/DDBJ whole genome shotgun (WGS) entry which is preliminary data.</text>
</comment>
<keyword evidence="1" id="KW-1133">Transmembrane helix</keyword>
<reference evidence="3 4" key="1">
    <citation type="submission" date="2019-03" db="EMBL/GenBank/DDBJ databases">
        <title>Genomic Encyclopedia of Type Strains, Phase IV (KMG-IV): sequencing the most valuable type-strain genomes for metagenomic binning, comparative biology and taxonomic classification.</title>
        <authorList>
            <person name="Goeker M."/>
        </authorList>
    </citation>
    <scope>NUCLEOTIDE SEQUENCE [LARGE SCALE GENOMIC DNA]</scope>
    <source>
        <strain evidence="3 4">DSM 102852</strain>
    </source>
</reference>
<name>A0A4R6Y4S2_9BURK</name>
<keyword evidence="4" id="KW-1185">Reference proteome</keyword>
<evidence type="ECO:0008006" key="5">
    <source>
        <dbReference type="Google" id="ProtNLM"/>
    </source>
</evidence>
<feature type="non-terminal residue" evidence="3">
    <location>
        <position position="1"/>
    </location>
</feature>
<proteinExistence type="predicted"/>
<evidence type="ECO:0000256" key="1">
    <source>
        <dbReference type="SAM" id="Phobius"/>
    </source>
</evidence>
<keyword evidence="1" id="KW-0472">Membrane</keyword>
<protein>
    <recommendedName>
        <fullName evidence="5">Lipoprotein-releasing system transmembrane subunit LolC</fullName>
    </recommendedName>
</protein>
<dbReference type="EMBL" id="SNZE01000026">
    <property type="protein sequence ID" value="TDR29080.1"/>
    <property type="molecule type" value="Genomic_DNA"/>
</dbReference>
<feature type="transmembrane region" description="Helical" evidence="1">
    <location>
        <begin position="6"/>
        <end position="23"/>
    </location>
</feature>
<evidence type="ECO:0000313" key="4">
    <source>
        <dbReference type="Proteomes" id="UP000294480"/>
    </source>
</evidence>
<organism evidence="3 4">
    <name type="scientific">Hydromonas duriensis</name>
    <dbReference type="NCBI Taxonomy" id="1527608"/>
    <lineage>
        <taxon>Bacteria</taxon>
        <taxon>Pseudomonadati</taxon>
        <taxon>Pseudomonadota</taxon>
        <taxon>Betaproteobacteria</taxon>
        <taxon>Burkholderiales</taxon>
        <taxon>Burkholderiaceae</taxon>
        <taxon>Hydromonas</taxon>
    </lineage>
</organism>
<dbReference type="Proteomes" id="UP000294480">
    <property type="component" value="Unassembled WGS sequence"/>
</dbReference>
<keyword evidence="1" id="KW-0812">Transmembrane</keyword>
<dbReference type="AlphaFoldDB" id="A0A4R6Y4S2"/>